<gene>
    <name evidence="6" type="ORF">EV199_3400</name>
</gene>
<accession>A0A4Q7MSC8</accession>
<dbReference type="GO" id="GO:0006508">
    <property type="term" value="P:proteolysis"/>
    <property type="evidence" value="ECO:0007669"/>
    <property type="project" value="UniProtKB-KW"/>
</dbReference>
<dbReference type="SUPFAM" id="SSF50494">
    <property type="entry name" value="Trypsin-like serine proteases"/>
    <property type="match status" value="2"/>
</dbReference>
<dbReference type="Gene3D" id="2.40.10.10">
    <property type="entry name" value="Trypsin-like serine proteases"/>
    <property type="match status" value="2"/>
</dbReference>
<evidence type="ECO:0000256" key="1">
    <source>
        <dbReference type="ARBA" id="ARBA00010541"/>
    </source>
</evidence>
<organism evidence="6 7">
    <name type="scientific">Pseudobacter ginsenosidimutans</name>
    <dbReference type="NCBI Taxonomy" id="661488"/>
    <lineage>
        <taxon>Bacteria</taxon>
        <taxon>Pseudomonadati</taxon>
        <taxon>Bacteroidota</taxon>
        <taxon>Chitinophagia</taxon>
        <taxon>Chitinophagales</taxon>
        <taxon>Chitinophagaceae</taxon>
        <taxon>Pseudobacter</taxon>
    </lineage>
</organism>
<name>A0A4Q7MSC8_9BACT</name>
<evidence type="ECO:0000259" key="5">
    <source>
        <dbReference type="Pfam" id="PF13180"/>
    </source>
</evidence>
<dbReference type="GO" id="GO:0004252">
    <property type="term" value="F:serine-type endopeptidase activity"/>
    <property type="evidence" value="ECO:0007669"/>
    <property type="project" value="InterPro"/>
</dbReference>
<comment type="caution">
    <text evidence="6">The sequence shown here is derived from an EMBL/GenBank/DDBJ whole genome shotgun (WGS) entry which is preliminary data.</text>
</comment>
<evidence type="ECO:0000313" key="7">
    <source>
        <dbReference type="Proteomes" id="UP000293874"/>
    </source>
</evidence>
<dbReference type="Pfam" id="PF13180">
    <property type="entry name" value="PDZ_2"/>
    <property type="match status" value="1"/>
</dbReference>
<dbReference type="SUPFAM" id="SSF50156">
    <property type="entry name" value="PDZ domain-like"/>
    <property type="match status" value="1"/>
</dbReference>
<keyword evidence="3" id="KW-0378">Hydrolase</keyword>
<evidence type="ECO:0000256" key="4">
    <source>
        <dbReference type="SAM" id="SignalP"/>
    </source>
</evidence>
<keyword evidence="4" id="KW-0732">Signal</keyword>
<sequence>MSVLHHNMQSMNIFTSQKFRACLIGLGLLLNTSLAFTQQLDYKSLQSSIQAVVKKVSGATVAVSDYDTLKNRVSGLTFSAVVVSKDGIILTAAHAAKPHQIYQVAFPDGKKVLAIGLGSNNVNDAAIIKIMSPGNWPYAEMGWSGNLLPFQPCISMGYPQNMKQSGHPLVRFGYINESDINPGFLCNTALMEPGDSGGPLFDLNGRVIGIHSRIVQSLDANFEVPVDIFRKNWDKLLVQQTYIYPDSSDQKKLDNLSQNTSKPIPALENMPENFTTVLSKIAPAAINIASQLKGDESSALGALVALPNAASKNKSYIISKSSIVGNDSIFVSIKEESLPATAIARDSLKDLVLLEVAADLKNGIDILAGSYSNDMYKDAGTFLLSPGTNYGSNRVSILSSPTIGFIPAGWKSYLGVSSIEKNNTLLINQIDAFGPAKSAKLKPGDKIESIDGVKVTTCSDFEWLVSTIRPSTTIQFKGKRRWFGYTKKITLKQKAFSQPSPQHMAEQFEGGKSERKDGFKKAFSHDARLYPSECGGPVFDGEGNFMGINIARISRTTSLAIPAEEVRLFLKEALKK</sequence>
<dbReference type="InterPro" id="IPR009003">
    <property type="entry name" value="Peptidase_S1_PA"/>
</dbReference>
<feature type="domain" description="PDZ" evidence="5">
    <location>
        <begin position="413"/>
        <end position="480"/>
    </location>
</feature>
<dbReference type="PANTHER" id="PTHR22939">
    <property type="entry name" value="SERINE PROTEASE FAMILY S1C HTRA-RELATED"/>
    <property type="match status" value="1"/>
</dbReference>
<keyword evidence="2 6" id="KW-0645">Protease</keyword>
<dbReference type="Gene3D" id="2.40.10.120">
    <property type="match status" value="1"/>
</dbReference>
<dbReference type="Gene3D" id="2.30.42.10">
    <property type="match status" value="1"/>
</dbReference>
<dbReference type="InterPro" id="IPR036034">
    <property type="entry name" value="PDZ_sf"/>
</dbReference>
<protein>
    <submittedName>
        <fullName evidence="6">Serine protease Do</fullName>
    </submittedName>
</protein>
<evidence type="ECO:0000256" key="2">
    <source>
        <dbReference type="ARBA" id="ARBA00022670"/>
    </source>
</evidence>
<keyword evidence="7" id="KW-1185">Reference proteome</keyword>
<dbReference type="PRINTS" id="PR00834">
    <property type="entry name" value="PROTEASES2C"/>
</dbReference>
<feature type="chain" id="PRO_5020577959" evidence="4">
    <location>
        <begin position="38"/>
        <end position="576"/>
    </location>
</feature>
<dbReference type="Pfam" id="PF13365">
    <property type="entry name" value="Trypsin_2"/>
    <property type="match status" value="1"/>
</dbReference>
<feature type="signal peptide" evidence="4">
    <location>
        <begin position="1"/>
        <end position="37"/>
    </location>
</feature>
<dbReference type="PANTHER" id="PTHR22939:SF129">
    <property type="entry name" value="SERINE PROTEASE HTRA2, MITOCHONDRIAL"/>
    <property type="match status" value="1"/>
</dbReference>
<reference evidence="6 7" key="1">
    <citation type="submission" date="2019-02" db="EMBL/GenBank/DDBJ databases">
        <title>Genomic Encyclopedia of Type Strains, Phase IV (KMG-IV): sequencing the most valuable type-strain genomes for metagenomic binning, comparative biology and taxonomic classification.</title>
        <authorList>
            <person name="Goeker M."/>
        </authorList>
    </citation>
    <scope>NUCLEOTIDE SEQUENCE [LARGE SCALE GENOMIC DNA]</scope>
    <source>
        <strain evidence="6 7">DSM 18116</strain>
    </source>
</reference>
<evidence type="ECO:0000256" key="3">
    <source>
        <dbReference type="ARBA" id="ARBA00022801"/>
    </source>
</evidence>
<dbReference type="InterPro" id="IPR001940">
    <property type="entry name" value="Peptidase_S1C"/>
</dbReference>
<comment type="similarity">
    <text evidence="1">Belongs to the peptidase S1C family.</text>
</comment>
<dbReference type="EMBL" id="SGXA01000002">
    <property type="protein sequence ID" value="RZS71497.1"/>
    <property type="molecule type" value="Genomic_DNA"/>
</dbReference>
<dbReference type="Proteomes" id="UP000293874">
    <property type="component" value="Unassembled WGS sequence"/>
</dbReference>
<dbReference type="AlphaFoldDB" id="A0A4Q7MSC8"/>
<dbReference type="InterPro" id="IPR043504">
    <property type="entry name" value="Peptidase_S1_PA_chymotrypsin"/>
</dbReference>
<dbReference type="InterPro" id="IPR001478">
    <property type="entry name" value="PDZ"/>
</dbReference>
<evidence type="ECO:0000313" key="6">
    <source>
        <dbReference type="EMBL" id="RZS71497.1"/>
    </source>
</evidence>
<proteinExistence type="inferred from homology"/>